<accession>A0ABW2A181</accession>
<sequence>MRMLAYASDSDSRGTIDARIPEGIDLHWLAQPEELSSQENARGLVLFSRRWPDPAIERLLKLFTPRPVVLIDMTDEGHWHNVEQPAGVRLTDLNELEDQLFQLCSPQAFSPARTLALLSARNDFDGALVAIYAAWSLKKRKSGRVLILDLGLPQSDVAAYLDLQPRIGLVDLVESRDQLDRGWLDDKEIEAVPGIDVIGLRAETGLGRISAQALTSALEALESRYDHLVFNLVGMQPSALLKLVATRCEQHWLLADQKSLSLAAAMEMAHELFEQGIRPGGVNLLLAPYSREVLPALDSIEKRIPLPLRGALPWIPQALTHINAGTLLPPPADLLPLMQAVERALWLRAPDPWWRRLTHRSA</sequence>
<keyword evidence="2" id="KW-1185">Reference proteome</keyword>
<comment type="caution">
    <text evidence="1">The sequence shown here is derived from an EMBL/GenBank/DDBJ whole genome shotgun (WGS) entry which is preliminary data.</text>
</comment>
<dbReference type="Gene3D" id="3.40.50.300">
    <property type="entry name" value="P-loop containing nucleotide triphosphate hydrolases"/>
    <property type="match status" value="1"/>
</dbReference>
<dbReference type="Proteomes" id="UP001596422">
    <property type="component" value="Unassembled WGS sequence"/>
</dbReference>
<evidence type="ECO:0000313" key="1">
    <source>
        <dbReference type="EMBL" id="MFC6671230.1"/>
    </source>
</evidence>
<reference evidence="2" key="1">
    <citation type="journal article" date="2019" name="Int. J. Syst. Evol. Microbiol.">
        <title>The Global Catalogue of Microorganisms (GCM) 10K type strain sequencing project: providing services to taxonomists for standard genome sequencing and annotation.</title>
        <authorList>
            <consortium name="The Broad Institute Genomics Platform"/>
            <consortium name="The Broad Institute Genome Sequencing Center for Infectious Disease"/>
            <person name="Wu L."/>
            <person name="Ma J."/>
        </authorList>
    </citation>
    <scope>NUCLEOTIDE SEQUENCE [LARGE SCALE GENOMIC DNA]</scope>
    <source>
        <strain evidence="2">NBRC 111756</strain>
    </source>
</reference>
<dbReference type="RefSeq" id="WP_379909740.1">
    <property type="nucleotide sequence ID" value="NZ_JBHSWE010000001.1"/>
</dbReference>
<dbReference type="SUPFAM" id="SSF52540">
    <property type="entry name" value="P-loop containing nucleoside triphosphate hydrolases"/>
    <property type="match status" value="1"/>
</dbReference>
<gene>
    <name evidence="1" type="ORF">ACFQDL_14965</name>
</gene>
<protein>
    <submittedName>
        <fullName evidence="1">CpaE family protein</fullName>
    </submittedName>
</protein>
<name>A0ABW2A181_9GAMM</name>
<proteinExistence type="predicted"/>
<dbReference type="InterPro" id="IPR027417">
    <property type="entry name" value="P-loop_NTPase"/>
</dbReference>
<organism evidence="1 2">
    <name type="scientific">Marinobacterium aestuariivivens</name>
    <dbReference type="NCBI Taxonomy" id="1698799"/>
    <lineage>
        <taxon>Bacteria</taxon>
        <taxon>Pseudomonadati</taxon>
        <taxon>Pseudomonadota</taxon>
        <taxon>Gammaproteobacteria</taxon>
        <taxon>Oceanospirillales</taxon>
        <taxon>Oceanospirillaceae</taxon>
        <taxon>Marinobacterium</taxon>
    </lineage>
</organism>
<dbReference type="EMBL" id="JBHSWE010000001">
    <property type="protein sequence ID" value="MFC6671230.1"/>
    <property type="molecule type" value="Genomic_DNA"/>
</dbReference>
<evidence type="ECO:0000313" key="2">
    <source>
        <dbReference type="Proteomes" id="UP001596422"/>
    </source>
</evidence>